<gene>
    <name evidence="1" type="ORF">B0H17DRAFT_1204688</name>
</gene>
<sequence>MALPLSIHFTVAFDTLYHFIATLPASNPPALAFSACGKDFLAAPISAHNEAMHVFTDNLMKPFQAILFEYKVWGPEGRVVRLHCPDWASDIVQELFKLHKYPYVYPEVKTPTNNHPSCTLEASYLNVHVGHDNSDRCALIDTRQRFTTTTVPTLTEDWPISPGQWIVAHVTIRRFQTQCPHAKEFHVTASALRILE</sequence>
<evidence type="ECO:0000313" key="2">
    <source>
        <dbReference type="Proteomes" id="UP001221757"/>
    </source>
</evidence>
<accession>A0AAD7DAA1</accession>
<organism evidence="1 2">
    <name type="scientific">Mycena rosella</name>
    <name type="common">Pink bonnet</name>
    <name type="synonym">Agaricus rosellus</name>
    <dbReference type="NCBI Taxonomy" id="1033263"/>
    <lineage>
        <taxon>Eukaryota</taxon>
        <taxon>Fungi</taxon>
        <taxon>Dikarya</taxon>
        <taxon>Basidiomycota</taxon>
        <taxon>Agaricomycotina</taxon>
        <taxon>Agaricomycetes</taxon>
        <taxon>Agaricomycetidae</taxon>
        <taxon>Agaricales</taxon>
        <taxon>Marasmiineae</taxon>
        <taxon>Mycenaceae</taxon>
        <taxon>Mycena</taxon>
    </lineage>
</organism>
<dbReference type="EMBL" id="JARKIE010000102">
    <property type="protein sequence ID" value="KAJ7685857.1"/>
    <property type="molecule type" value="Genomic_DNA"/>
</dbReference>
<keyword evidence="2" id="KW-1185">Reference proteome</keyword>
<name>A0AAD7DAA1_MYCRO</name>
<dbReference type="Proteomes" id="UP001221757">
    <property type="component" value="Unassembled WGS sequence"/>
</dbReference>
<reference evidence="1" key="1">
    <citation type="submission" date="2023-03" db="EMBL/GenBank/DDBJ databases">
        <title>Massive genome expansion in bonnet fungi (Mycena s.s.) driven by repeated elements and novel gene families across ecological guilds.</title>
        <authorList>
            <consortium name="Lawrence Berkeley National Laboratory"/>
            <person name="Harder C.B."/>
            <person name="Miyauchi S."/>
            <person name="Viragh M."/>
            <person name="Kuo A."/>
            <person name="Thoen E."/>
            <person name="Andreopoulos B."/>
            <person name="Lu D."/>
            <person name="Skrede I."/>
            <person name="Drula E."/>
            <person name="Henrissat B."/>
            <person name="Morin E."/>
            <person name="Kohler A."/>
            <person name="Barry K."/>
            <person name="LaButti K."/>
            <person name="Morin E."/>
            <person name="Salamov A."/>
            <person name="Lipzen A."/>
            <person name="Mereny Z."/>
            <person name="Hegedus B."/>
            <person name="Baldrian P."/>
            <person name="Stursova M."/>
            <person name="Weitz H."/>
            <person name="Taylor A."/>
            <person name="Grigoriev I.V."/>
            <person name="Nagy L.G."/>
            <person name="Martin F."/>
            <person name="Kauserud H."/>
        </authorList>
    </citation>
    <scope>NUCLEOTIDE SEQUENCE</scope>
    <source>
        <strain evidence="1">CBHHK067</strain>
    </source>
</reference>
<proteinExistence type="predicted"/>
<evidence type="ECO:0000313" key="1">
    <source>
        <dbReference type="EMBL" id="KAJ7685857.1"/>
    </source>
</evidence>
<protein>
    <submittedName>
        <fullName evidence="1">Uncharacterized protein</fullName>
    </submittedName>
</protein>
<dbReference type="AlphaFoldDB" id="A0AAD7DAA1"/>
<comment type="caution">
    <text evidence="1">The sequence shown here is derived from an EMBL/GenBank/DDBJ whole genome shotgun (WGS) entry which is preliminary data.</text>
</comment>